<dbReference type="FunCoup" id="D8QZB8">
    <property type="interactions" value="796"/>
</dbReference>
<keyword evidence="3" id="KW-0029">Amino-acid transport</keyword>
<gene>
    <name evidence="8" type="ORF">SELMODRAFT_64916</name>
</gene>
<dbReference type="Gramene" id="EFJ34382">
    <property type="protein sequence ID" value="EFJ34382"/>
    <property type="gene ID" value="SELMODRAFT_64916"/>
</dbReference>
<dbReference type="InterPro" id="IPR013057">
    <property type="entry name" value="AA_transpt_TM"/>
</dbReference>
<feature type="transmembrane region" description="Helical" evidence="6">
    <location>
        <begin position="124"/>
        <end position="141"/>
    </location>
</feature>
<evidence type="ECO:0000256" key="6">
    <source>
        <dbReference type="SAM" id="Phobius"/>
    </source>
</evidence>
<dbReference type="HOGENOM" id="CLU_009646_6_0_1"/>
<feature type="domain" description="Amino acid transporter transmembrane" evidence="7">
    <location>
        <begin position="4"/>
        <end position="393"/>
    </location>
</feature>
<feature type="transmembrane region" description="Helical" evidence="6">
    <location>
        <begin position="186"/>
        <end position="207"/>
    </location>
</feature>
<comment type="subcellular location">
    <subcellularLocation>
        <location evidence="1">Membrane</location>
        <topology evidence="1">Multi-pass membrane protein</topology>
    </subcellularLocation>
</comment>
<feature type="transmembrane region" description="Helical" evidence="6">
    <location>
        <begin position="219"/>
        <end position="246"/>
    </location>
</feature>
<sequence length="393" mass="42364">GGEGASVRKTFANIIISILGSGVLGLPFTYRVSGWAVAATSITLAGGLSYYCMILLVKCRDKLSSNGGHHFIQTYPDLGYHTFGNLGRQVIEVTLLISQAGCCVAYLIFIGHNLSSVFFPDSKYALVIAILVPLEILLAWVRSLASLAPFSIFANVCNVLAMAIVIKEDLGRLHSTGEKMATFKGWQSVPFALGVCIYCYEGFGMTLSLQASMRKPHKFARVLGLAFGLITTVYLVFGLAGYAAFGEETLDIVTLNLGNRDWSTKLVKLGLSIALFFTFPVMMYPVYEIFEGRLLLNKWFQRSVVPSPRLLAAVTGSIRGVVVVVVALIAVAVPGFGTFISLVGSTVCALLAFVFPALFHARVCADAPAWSRAVDATLVVFGVVFAVYGTYQT</sequence>
<evidence type="ECO:0000259" key="7">
    <source>
        <dbReference type="Pfam" id="PF01490"/>
    </source>
</evidence>
<evidence type="ECO:0000256" key="5">
    <source>
        <dbReference type="ARBA" id="ARBA00023136"/>
    </source>
</evidence>
<dbReference type="Proteomes" id="UP000001514">
    <property type="component" value="Unassembled WGS sequence"/>
</dbReference>
<evidence type="ECO:0000256" key="2">
    <source>
        <dbReference type="ARBA" id="ARBA00022692"/>
    </source>
</evidence>
<keyword evidence="3" id="KW-0813">Transport</keyword>
<dbReference type="OMA" id="NQMKNPQ"/>
<evidence type="ECO:0000256" key="4">
    <source>
        <dbReference type="ARBA" id="ARBA00022989"/>
    </source>
</evidence>
<feature type="transmembrane region" description="Helical" evidence="6">
    <location>
        <begin position="373"/>
        <end position="391"/>
    </location>
</feature>
<keyword evidence="2 6" id="KW-0812">Transmembrane</keyword>
<dbReference type="OrthoDB" id="1684102at2759"/>
<dbReference type="PANTHER" id="PTHR22950:SF349">
    <property type="entry name" value="AMINO ACID TRANSPORTER TRANSMEMBRANE DOMAIN-CONTAINING PROTEIN"/>
    <property type="match status" value="1"/>
</dbReference>
<dbReference type="GO" id="GO:0003333">
    <property type="term" value="P:amino acid transmembrane transport"/>
    <property type="evidence" value="ECO:0000318"/>
    <property type="project" value="GO_Central"/>
</dbReference>
<evidence type="ECO:0000313" key="9">
    <source>
        <dbReference type="Proteomes" id="UP000001514"/>
    </source>
</evidence>
<protein>
    <recommendedName>
        <fullName evidence="7">Amino acid transporter transmembrane domain-containing protein</fullName>
    </recommendedName>
</protein>
<feature type="transmembrane region" description="Helical" evidence="6">
    <location>
        <begin position="93"/>
        <end position="112"/>
    </location>
</feature>
<evidence type="ECO:0000256" key="3">
    <source>
        <dbReference type="ARBA" id="ARBA00022970"/>
    </source>
</evidence>
<feature type="transmembrane region" description="Helical" evidence="6">
    <location>
        <begin position="339"/>
        <end position="361"/>
    </location>
</feature>
<organism evidence="9">
    <name type="scientific">Selaginella moellendorffii</name>
    <name type="common">Spikemoss</name>
    <dbReference type="NCBI Taxonomy" id="88036"/>
    <lineage>
        <taxon>Eukaryota</taxon>
        <taxon>Viridiplantae</taxon>
        <taxon>Streptophyta</taxon>
        <taxon>Embryophyta</taxon>
        <taxon>Tracheophyta</taxon>
        <taxon>Lycopodiopsida</taxon>
        <taxon>Selaginellales</taxon>
        <taxon>Selaginellaceae</taxon>
        <taxon>Selaginella</taxon>
    </lineage>
</organism>
<feature type="transmembrane region" description="Helical" evidence="6">
    <location>
        <begin position="266"/>
        <end position="290"/>
    </location>
</feature>
<keyword evidence="4 6" id="KW-1133">Transmembrane helix</keyword>
<feature type="transmembrane region" description="Helical" evidence="6">
    <location>
        <begin position="36"/>
        <end position="57"/>
    </location>
</feature>
<feature type="non-terminal residue" evidence="8">
    <location>
        <position position="1"/>
    </location>
</feature>
<dbReference type="GO" id="GO:0015179">
    <property type="term" value="F:L-amino acid transmembrane transporter activity"/>
    <property type="evidence" value="ECO:0000318"/>
    <property type="project" value="GO_Central"/>
</dbReference>
<dbReference type="AlphaFoldDB" id="D8QZB8"/>
<dbReference type="PANTHER" id="PTHR22950">
    <property type="entry name" value="AMINO ACID TRANSPORTER"/>
    <property type="match status" value="1"/>
</dbReference>
<keyword evidence="9" id="KW-1185">Reference proteome</keyword>
<evidence type="ECO:0000256" key="1">
    <source>
        <dbReference type="ARBA" id="ARBA00004141"/>
    </source>
</evidence>
<dbReference type="InParanoid" id="D8QZB8"/>
<dbReference type="EMBL" id="GL377569">
    <property type="protein sequence ID" value="EFJ34382.1"/>
    <property type="molecule type" value="Genomic_DNA"/>
</dbReference>
<name>D8QZB8_SELML</name>
<evidence type="ECO:0000313" key="8">
    <source>
        <dbReference type="EMBL" id="EFJ34382.1"/>
    </source>
</evidence>
<feature type="transmembrane region" description="Helical" evidence="6">
    <location>
        <begin position="310"/>
        <end position="333"/>
    </location>
</feature>
<dbReference type="GO" id="GO:0005774">
    <property type="term" value="C:vacuolar membrane"/>
    <property type="evidence" value="ECO:0000318"/>
    <property type="project" value="GO_Central"/>
</dbReference>
<feature type="transmembrane region" description="Helical" evidence="6">
    <location>
        <begin position="12"/>
        <end position="30"/>
    </location>
</feature>
<proteinExistence type="predicted"/>
<dbReference type="Pfam" id="PF01490">
    <property type="entry name" value="Aa_trans"/>
    <property type="match status" value="1"/>
</dbReference>
<feature type="transmembrane region" description="Helical" evidence="6">
    <location>
        <begin position="148"/>
        <end position="166"/>
    </location>
</feature>
<dbReference type="eggNOG" id="KOG1304">
    <property type="taxonomic scope" value="Eukaryota"/>
</dbReference>
<accession>D8QZB8</accession>
<dbReference type="KEGG" id="smo:SELMODRAFT_64916"/>
<reference evidence="8 9" key="1">
    <citation type="journal article" date="2011" name="Science">
        <title>The Selaginella genome identifies genetic changes associated with the evolution of vascular plants.</title>
        <authorList>
            <person name="Banks J.A."/>
            <person name="Nishiyama T."/>
            <person name="Hasebe M."/>
            <person name="Bowman J.L."/>
            <person name="Gribskov M."/>
            <person name="dePamphilis C."/>
            <person name="Albert V.A."/>
            <person name="Aono N."/>
            <person name="Aoyama T."/>
            <person name="Ambrose B.A."/>
            <person name="Ashton N.W."/>
            <person name="Axtell M.J."/>
            <person name="Barker E."/>
            <person name="Barker M.S."/>
            <person name="Bennetzen J.L."/>
            <person name="Bonawitz N.D."/>
            <person name="Chapple C."/>
            <person name="Cheng C."/>
            <person name="Correa L.G."/>
            <person name="Dacre M."/>
            <person name="DeBarry J."/>
            <person name="Dreyer I."/>
            <person name="Elias M."/>
            <person name="Engstrom E.M."/>
            <person name="Estelle M."/>
            <person name="Feng L."/>
            <person name="Finet C."/>
            <person name="Floyd S.K."/>
            <person name="Frommer W.B."/>
            <person name="Fujita T."/>
            <person name="Gramzow L."/>
            <person name="Gutensohn M."/>
            <person name="Harholt J."/>
            <person name="Hattori M."/>
            <person name="Heyl A."/>
            <person name="Hirai T."/>
            <person name="Hiwatashi Y."/>
            <person name="Ishikawa M."/>
            <person name="Iwata M."/>
            <person name="Karol K.G."/>
            <person name="Koehler B."/>
            <person name="Kolukisaoglu U."/>
            <person name="Kubo M."/>
            <person name="Kurata T."/>
            <person name="Lalonde S."/>
            <person name="Li K."/>
            <person name="Li Y."/>
            <person name="Litt A."/>
            <person name="Lyons E."/>
            <person name="Manning G."/>
            <person name="Maruyama T."/>
            <person name="Michael T.P."/>
            <person name="Mikami K."/>
            <person name="Miyazaki S."/>
            <person name="Morinaga S."/>
            <person name="Murata T."/>
            <person name="Mueller-Roeber B."/>
            <person name="Nelson D.R."/>
            <person name="Obara M."/>
            <person name="Oguri Y."/>
            <person name="Olmstead R.G."/>
            <person name="Onodera N."/>
            <person name="Petersen B.L."/>
            <person name="Pils B."/>
            <person name="Prigge M."/>
            <person name="Rensing S.A."/>
            <person name="Riano-Pachon D.M."/>
            <person name="Roberts A.W."/>
            <person name="Sato Y."/>
            <person name="Scheller H.V."/>
            <person name="Schulz B."/>
            <person name="Schulz C."/>
            <person name="Shakirov E.V."/>
            <person name="Shibagaki N."/>
            <person name="Shinohara N."/>
            <person name="Shippen D.E."/>
            <person name="Soerensen I."/>
            <person name="Sotooka R."/>
            <person name="Sugimoto N."/>
            <person name="Sugita M."/>
            <person name="Sumikawa N."/>
            <person name="Tanurdzic M."/>
            <person name="Theissen G."/>
            <person name="Ulvskov P."/>
            <person name="Wakazuki S."/>
            <person name="Weng J.K."/>
            <person name="Willats W.W."/>
            <person name="Wipf D."/>
            <person name="Wolf P.G."/>
            <person name="Yang L."/>
            <person name="Zimmer A.D."/>
            <person name="Zhu Q."/>
            <person name="Mitros T."/>
            <person name="Hellsten U."/>
            <person name="Loque D."/>
            <person name="Otillar R."/>
            <person name="Salamov A."/>
            <person name="Schmutz J."/>
            <person name="Shapiro H."/>
            <person name="Lindquist E."/>
            <person name="Lucas S."/>
            <person name="Rokhsar D."/>
            <person name="Grigoriev I.V."/>
        </authorList>
    </citation>
    <scope>NUCLEOTIDE SEQUENCE [LARGE SCALE GENOMIC DNA]</scope>
</reference>
<feature type="non-terminal residue" evidence="8">
    <location>
        <position position="393"/>
    </location>
</feature>
<keyword evidence="5 6" id="KW-0472">Membrane</keyword>